<dbReference type="GO" id="GO:0044718">
    <property type="term" value="P:siderophore transmembrane transport"/>
    <property type="evidence" value="ECO:0007669"/>
    <property type="project" value="TreeGrafter"/>
</dbReference>
<comment type="subcellular location">
    <subcellularLocation>
        <location evidence="1 7">Cell outer membrane</location>
        <topology evidence="1 7">Multi-pass membrane protein</topology>
    </subcellularLocation>
</comment>
<dbReference type="Gene3D" id="2.170.130.10">
    <property type="entry name" value="TonB-dependent receptor, plug domain"/>
    <property type="match status" value="1"/>
</dbReference>
<gene>
    <name evidence="10" type="ORF">A8C56_20935</name>
</gene>
<evidence type="ECO:0000256" key="6">
    <source>
        <dbReference type="ARBA" id="ARBA00023237"/>
    </source>
</evidence>
<feature type="chain" id="PRO_5008389914" evidence="8">
    <location>
        <begin position="20"/>
        <end position="722"/>
    </location>
</feature>
<dbReference type="PROSITE" id="PS52016">
    <property type="entry name" value="TONB_DEPENDENT_REC_3"/>
    <property type="match status" value="1"/>
</dbReference>
<evidence type="ECO:0000256" key="8">
    <source>
        <dbReference type="SAM" id="SignalP"/>
    </source>
</evidence>
<feature type="domain" description="TonB-dependent receptor plug" evidence="9">
    <location>
        <begin position="118"/>
        <end position="226"/>
    </location>
</feature>
<evidence type="ECO:0000313" key="10">
    <source>
        <dbReference type="EMBL" id="ANH83116.1"/>
    </source>
</evidence>
<dbReference type="InterPro" id="IPR012910">
    <property type="entry name" value="Plug_dom"/>
</dbReference>
<evidence type="ECO:0000256" key="4">
    <source>
        <dbReference type="ARBA" id="ARBA00022692"/>
    </source>
</evidence>
<dbReference type="Gene3D" id="2.40.170.20">
    <property type="entry name" value="TonB-dependent receptor, beta-barrel domain"/>
    <property type="match status" value="1"/>
</dbReference>
<dbReference type="InterPro" id="IPR039426">
    <property type="entry name" value="TonB-dep_rcpt-like"/>
</dbReference>
<keyword evidence="4 7" id="KW-0812">Transmembrane</keyword>
<keyword evidence="8" id="KW-0732">Signal</keyword>
<dbReference type="Gene3D" id="2.60.40.1120">
    <property type="entry name" value="Carboxypeptidase-like, regulatory domain"/>
    <property type="match status" value="1"/>
</dbReference>
<evidence type="ECO:0000256" key="7">
    <source>
        <dbReference type="PROSITE-ProRule" id="PRU01360"/>
    </source>
</evidence>
<keyword evidence="6 7" id="KW-0998">Cell outer membrane</keyword>
<dbReference type="PANTHER" id="PTHR30069:SF57">
    <property type="entry name" value="TONB-DEPENDENT RECEPTOR"/>
    <property type="match status" value="1"/>
</dbReference>
<dbReference type="InterPro" id="IPR036942">
    <property type="entry name" value="Beta-barrel_TonB_sf"/>
</dbReference>
<dbReference type="EMBL" id="CP015772">
    <property type="protein sequence ID" value="ANH83116.1"/>
    <property type="molecule type" value="Genomic_DNA"/>
</dbReference>
<dbReference type="InterPro" id="IPR008969">
    <property type="entry name" value="CarboxyPept-like_regulatory"/>
</dbReference>
<proteinExistence type="inferred from homology"/>
<reference evidence="10 11" key="1">
    <citation type="submission" date="2016-05" db="EMBL/GenBank/DDBJ databases">
        <title>Niabella ginsenosidivorans BS26 whole genome sequencing.</title>
        <authorList>
            <person name="Im W.T."/>
            <person name="Siddiqi M.Z."/>
        </authorList>
    </citation>
    <scope>NUCLEOTIDE SEQUENCE [LARGE SCALE GENOMIC DNA]</scope>
    <source>
        <strain evidence="10 11">BS26</strain>
    </source>
</reference>
<dbReference type="Pfam" id="PF07715">
    <property type="entry name" value="Plug"/>
    <property type="match status" value="1"/>
</dbReference>
<keyword evidence="3 7" id="KW-1134">Transmembrane beta strand</keyword>
<dbReference type="GO" id="GO:0009279">
    <property type="term" value="C:cell outer membrane"/>
    <property type="evidence" value="ECO:0007669"/>
    <property type="project" value="UniProtKB-SubCell"/>
</dbReference>
<evidence type="ECO:0000256" key="5">
    <source>
        <dbReference type="ARBA" id="ARBA00023136"/>
    </source>
</evidence>
<dbReference type="Pfam" id="PF13715">
    <property type="entry name" value="CarbopepD_reg_2"/>
    <property type="match status" value="1"/>
</dbReference>
<keyword evidence="2 7" id="KW-0813">Transport</keyword>
<dbReference type="PANTHER" id="PTHR30069">
    <property type="entry name" value="TONB-DEPENDENT OUTER MEMBRANE RECEPTOR"/>
    <property type="match status" value="1"/>
</dbReference>
<evidence type="ECO:0000256" key="3">
    <source>
        <dbReference type="ARBA" id="ARBA00022452"/>
    </source>
</evidence>
<dbReference type="KEGG" id="nia:A8C56_20935"/>
<dbReference type="RefSeq" id="WP_067760392.1">
    <property type="nucleotide sequence ID" value="NZ_CP015772.1"/>
</dbReference>
<protein>
    <submittedName>
        <fullName evidence="10">Collagen-binding protein</fullName>
    </submittedName>
</protein>
<sequence length="722" mass="80916">MRKVSGLLLLLCIGHWCMAQHTFTSVIKDADTKEPLPGATVTLNGTARSVQTNEKGVAVVDNIPDGKQEFTFSFTGYSTHTLTRLYPSSDDTVTVLLSAADEDMDEVVVSSTRSTRTIQNTPTRVEFISGEELEEKANMKPGDIRMLLSESTGIQTQQVSATSANASIRIQGLDGRYTQLLKDGFPLYAGFSGGLGLLQTPPLDLKQAEVIKGASSTLYGGGAIAGLVNLISKVPTEERELRFLINGTSAGGLDLNGFYGQKFKKLGLTVFASRNSSRAYDPSATGFTAIPWAERYVFNPKLFVYFSPKTTLNIGVNTLFEERTGGDIRYIKGRGDSTHSYFEKNKSSRFSTQLSLEHQLNEHSGLTVKNSVSNFNRAITIPGYTFDGKQWSTYSELTYHNNGERADWVAGLNLYTDQFREYPKDSFPARSYEQNTIGGFVQNTWKAAGWLQVESGIRGDYITNYGFVFLPRISGLFKLSPRLTSRLGGGFGYKTPTIFTEESERIQFRSVLPVSAAINKLERSYGVNFDINYRTFLLDKVSMSVNQLFFYTRINNPLLLDSITGNLFRLTNANGHIDTRGWETNVKLGYGNFKLFIGYTFTDASLHTQNGKKQNPLTARHRLNNVLLYEIEDKWKIGLEAYYYGKQLLNDGATGKRYWICGFMAEKIWERFSLFINFENFTDTRQTRFDRIYTGTVTHPVFRDVYAPLDGFVINGGLKLKL</sequence>
<name>A0A1A9I679_9BACT</name>
<dbReference type="SUPFAM" id="SSF56935">
    <property type="entry name" value="Porins"/>
    <property type="match status" value="1"/>
</dbReference>
<keyword evidence="11" id="KW-1185">Reference proteome</keyword>
<evidence type="ECO:0000256" key="1">
    <source>
        <dbReference type="ARBA" id="ARBA00004571"/>
    </source>
</evidence>
<accession>A0A1A9I679</accession>
<dbReference type="Proteomes" id="UP000077667">
    <property type="component" value="Chromosome"/>
</dbReference>
<evidence type="ECO:0000259" key="9">
    <source>
        <dbReference type="Pfam" id="PF07715"/>
    </source>
</evidence>
<dbReference type="OrthoDB" id="1109239at2"/>
<evidence type="ECO:0000313" key="11">
    <source>
        <dbReference type="Proteomes" id="UP000077667"/>
    </source>
</evidence>
<dbReference type="InterPro" id="IPR037066">
    <property type="entry name" value="Plug_dom_sf"/>
</dbReference>
<keyword evidence="5 7" id="KW-0472">Membrane</keyword>
<dbReference type="SUPFAM" id="SSF49464">
    <property type="entry name" value="Carboxypeptidase regulatory domain-like"/>
    <property type="match status" value="1"/>
</dbReference>
<dbReference type="AlphaFoldDB" id="A0A1A9I679"/>
<keyword evidence="10" id="KW-0176">Collagen</keyword>
<evidence type="ECO:0000256" key="2">
    <source>
        <dbReference type="ARBA" id="ARBA00022448"/>
    </source>
</evidence>
<feature type="signal peptide" evidence="8">
    <location>
        <begin position="1"/>
        <end position="19"/>
    </location>
</feature>
<comment type="similarity">
    <text evidence="7">Belongs to the TonB-dependent receptor family.</text>
</comment>
<dbReference type="GO" id="GO:0015344">
    <property type="term" value="F:siderophore uptake transmembrane transporter activity"/>
    <property type="evidence" value="ECO:0007669"/>
    <property type="project" value="TreeGrafter"/>
</dbReference>
<dbReference type="STRING" id="1176587.A8C56_20935"/>
<organism evidence="10 11">
    <name type="scientific">Niabella ginsenosidivorans</name>
    <dbReference type="NCBI Taxonomy" id="1176587"/>
    <lineage>
        <taxon>Bacteria</taxon>
        <taxon>Pseudomonadati</taxon>
        <taxon>Bacteroidota</taxon>
        <taxon>Chitinophagia</taxon>
        <taxon>Chitinophagales</taxon>
        <taxon>Chitinophagaceae</taxon>
        <taxon>Niabella</taxon>
    </lineage>
</organism>